<keyword evidence="2" id="KW-1185">Reference proteome</keyword>
<organism evidence="1 2">
    <name type="scientific">Gossypium trilobum</name>
    <dbReference type="NCBI Taxonomy" id="34281"/>
    <lineage>
        <taxon>Eukaryota</taxon>
        <taxon>Viridiplantae</taxon>
        <taxon>Streptophyta</taxon>
        <taxon>Embryophyta</taxon>
        <taxon>Tracheophyta</taxon>
        <taxon>Spermatophyta</taxon>
        <taxon>Magnoliopsida</taxon>
        <taxon>eudicotyledons</taxon>
        <taxon>Gunneridae</taxon>
        <taxon>Pentapetalae</taxon>
        <taxon>rosids</taxon>
        <taxon>malvids</taxon>
        <taxon>Malvales</taxon>
        <taxon>Malvaceae</taxon>
        <taxon>Malvoideae</taxon>
        <taxon>Gossypium</taxon>
    </lineage>
</organism>
<protein>
    <submittedName>
        <fullName evidence="1">Uncharacterized protein</fullName>
    </submittedName>
</protein>
<proteinExistence type="predicted"/>
<comment type="caution">
    <text evidence="1">The sequence shown here is derived from an EMBL/GenBank/DDBJ whole genome shotgun (WGS) entry which is preliminary data.</text>
</comment>
<evidence type="ECO:0000313" key="2">
    <source>
        <dbReference type="Proteomes" id="UP000593568"/>
    </source>
</evidence>
<name>A0A7J9D9A2_9ROSI</name>
<dbReference type="EMBL" id="JABEZW010000001">
    <property type="protein sequence ID" value="MBA0757164.1"/>
    <property type="molecule type" value="Genomic_DNA"/>
</dbReference>
<reference evidence="1 2" key="1">
    <citation type="journal article" date="2019" name="Genome Biol. Evol.">
        <title>Insights into the evolution of the New World diploid cottons (Gossypium, subgenus Houzingenia) based on genome sequencing.</title>
        <authorList>
            <person name="Grover C.E."/>
            <person name="Arick M.A. 2nd"/>
            <person name="Thrash A."/>
            <person name="Conover J.L."/>
            <person name="Sanders W.S."/>
            <person name="Peterson D.G."/>
            <person name="Frelichowski J.E."/>
            <person name="Scheffler J.A."/>
            <person name="Scheffler B.E."/>
            <person name="Wendel J.F."/>
        </authorList>
    </citation>
    <scope>NUCLEOTIDE SEQUENCE [LARGE SCALE GENOMIC DNA]</scope>
    <source>
        <strain evidence="1">8</strain>
        <tissue evidence="1">Leaf</tissue>
    </source>
</reference>
<feature type="non-terminal residue" evidence="1">
    <location>
        <position position="1"/>
    </location>
</feature>
<accession>A0A7J9D9A2</accession>
<sequence length="94" mass="10799">DACIGTRHRIIVTCTQVSVLSLEDRYSETLSPKLVENWSKQQMSDEEAISNFYAKLCDISNQAFVLSEEHSNAKPAQKILGYLYEQFVKCDCYR</sequence>
<dbReference type="AlphaFoldDB" id="A0A7J9D9A2"/>
<gene>
    <name evidence="1" type="ORF">Gotri_020276</name>
</gene>
<evidence type="ECO:0000313" key="1">
    <source>
        <dbReference type="EMBL" id="MBA0757164.1"/>
    </source>
</evidence>
<dbReference type="Proteomes" id="UP000593568">
    <property type="component" value="Unassembled WGS sequence"/>
</dbReference>